<dbReference type="Pfam" id="PF13639">
    <property type="entry name" value="zf-RING_2"/>
    <property type="match status" value="1"/>
</dbReference>
<evidence type="ECO:0000256" key="4">
    <source>
        <dbReference type="PROSITE-ProRule" id="PRU00175"/>
    </source>
</evidence>
<dbReference type="PANTHER" id="PTHR15710:SF243">
    <property type="entry name" value="E3 UBIQUITIN-PROTEIN LIGASE PRAJA-2 ISOFORM X1"/>
    <property type="match status" value="1"/>
</dbReference>
<dbReference type="AlphaFoldDB" id="A0A2I0BB22"/>
<dbReference type="EMBL" id="KZ451899">
    <property type="protein sequence ID" value="PKA64993.1"/>
    <property type="molecule type" value="Genomic_DNA"/>
</dbReference>
<keyword evidence="1" id="KW-0479">Metal-binding</keyword>
<evidence type="ECO:0000259" key="5">
    <source>
        <dbReference type="PROSITE" id="PS50089"/>
    </source>
</evidence>
<dbReference type="GO" id="GO:0061630">
    <property type="term" value="F:ubiquitin protein ligase activity"/>
    <property type="evidence" value="ECO:0007669"/>
    <property type="project" value="TreeGrafter"/>
</dbReference>
<dbReference type="PROSITE" id="PS50089">
    <property type="entry name" value="ZF_RING_2"/>
    <property type="match status" value="1"/>
</dbReference>
<accession>A0A2I0BB22</accession>
<dbReference type="Gene3D" id="3.30.40.10">
    <property type="entry name" value="Zinc/RING finger domain, C3HC4 (zinc finger)"/>
    <property type="match status" value="1"/>
</dbReference>
<dbReference type="InterPro" id="IPR013083">
    <property type="entry name" value="Znf_RING/FYVE/PHD"/>
</dbReference>
<dbReference type="SMART" id="SM00184">
    <property type="entry name" value="RING"/>
    <property type="match status" value="1"/>
</dbReference>
<reference evidence="6 7" key="1">
    <citation type="journal article" date="2017" name="Nature">
        <title>The Apostasia genome and the evolution of orchids.</title>
        <authorList>
            <person name="Zhang G.Q."/>
            <person name="Liu K.W."/>
            <person name="Li Z."/>
            <person name="Lohaus R."/>
            <person name="Hsiao Y.Y."/>
            <person name="Niu S.C."/>
            <person name="Wang J.Y."/>
            <person name="Lin Y.C."/>
            <person name="Xu Q."/>
            <person name="Chen L.J."/>
            <person name="Yoshida K."/>
            <person name="Fujiwara S."/>
            <person name="Wang Z.W."/>
            <person name="Zhang Y.Q."/>
            <person name="Mitsuda N."/>
            <person name="Wang M."/>
            <person name="Liu G.H."/>
            <person name="Pecoraro L."/>
            <person name="Huang H.X."/>
            <person name="Xiao X.J."/>
            <person name="Lin M."/>
            <person name="Wu X.Y."/>
            <person name="Wu W.L."/>
            <person name="Chen Y.Y."/>
            <person name="Chang S.B."/>
            <person name="Sakamoto S."/>
            <person name="Ohme-Takagi M."/>
            <person name="Yagi M."/>
            <person name="Zeng S.J."/>
            <person name="Shen C.Y."/>
            <person name="Yeh C.M."/>
            <person name="Luo Y.B."/>
            <person name="Tsai W.C."/>
            <person name="Van de Peer Y."/>
            <person name="Liu Z.J."/>
        </authorList>
    </citation>
    <scope>NUCLEOTIDE SEQUENCE [LARGE SCALE GENOMIC DNA]</scope>
    <source>
        <strain evidence="7">cv. Shenzhen</strain>
        <tissue evidence="6">Stem</tissue>
    </source>
</reference>
<proteinExistence type="predicted"/>
<keyword evidence="3" id="KW-0862">Zinc</keyword>
<dbReference type="OrthoDB" id="21204at2759"/>
<name>A0A2I0BB22_9ASPA</name>
<keyword evidence="7" id="KW-1185">Reference proteome</keyword>
<keyword evidence="2 4" id="KW-0863">Zinc-finger</keyword>
<evidence type="ECO:0000256" key="1">
    <source>
        <dbReference type="ARBA" id="ARBA00022723"/>
    </source>
</evidence>
<dbReference type="GO" id="GO:0005737">
    <property type="term" value="C:cytoplasm"/>
    <property type="evidence" value="ECO:0007669"/>
    <property type="project" value="TreeGrafter"/>
</dbReference>
<evidence type="ECO:0000256" key="3">
    <source>
        <dbReference type="ARBA" id="ARBA00022833"/>
    </source>
</evidence>
<evidence type="ECO:0000313" key="6">
    <source>
        <dbReference type="EMBL" id="PKA64993.1"/>
    </source>
</evidence>
<evidence type="ECO:0000313" key="7">
    <source>
        <dbReference type="Proteomes" id="UP000236161"/>
    </source>
</evidence>
<evidence type="ECO:0000256" key="2">
    <source>
        <dbReference type="ARBA" id="ARBA00022771"/>
    </source>
</evidence>
<gene>
    <name evidence="6" type="ORF">AXF42_Ash011595</name>
</gene>
<dbReference type="Proteomes" id="UP000236161">
    <property type="component" value="Unassembled WGS sequence"/>
</dbReference>
<sequence length="254" mass="27345">MESAAGEAIMAALLRLHPRRLQPLAVDLLLRQRRLSFLLLSPLHFSLALSHLRSLSLPSKTLLLARLLLRSLSLLLSPLQPTPRLRLRDFDAAVLLLAMCDAYDPSIGAGDQGIDWRSIIADRLAGAALSTAGLGGGWWPVIASHVDSAAKCRRLAEGVRPLGGVVTAAPAAAMSLAAAESGECAICGEEIASGGAMPCGHSFHWGCILQWLRMRNTCPCCRFELPTDDVYGEIERVWRMGIKISARGMFQVAS</sequence>
<dbReference type="GO" id="GO:0008270">
    <property type="term" value="F:zinc ion binding"/>
    <property type="evidence" value="ECO:0007669"/>
    <property type="project" value="UniProtKB-KW"/>
</dbReference>
<dbReference type="SUPFAM" id="SSF57850">
    <property type="entry name" value="RING/U-box"/>
    <property type="match status" value="1"/>
</dbReference>
<feature type="domain" description="RING-type" evidence="5">
    <location>
        <begin position="184"/>
        <end position="222"/>
    </location>
</feature>
<organism evidence="6 7">
    <name type="scientific">Apostasia shenzhenica</name>
    <dbReference type="NCBI Taxonomy" id="1088818"/>
    <lineage>
        <taxon>Eukaryota</taxon>
        <taxon>Viridiplantae</taxon>
        <taxon>Streptophyta</taxon>
        <taxon>Embryophyta</taxon>
        <taxon>Tracheophyta</taxon>
        <taxon>Spermatophyta</taxon>
        <taxon>Magnoliopsida</taxon>
        <taxon>Liliopsida</taxon>
        <taxon>Asparagales</taxon>
        <taxon>Orchidaceae</taxon>
        <taxon>Apostasioideae</taxon>
        <taxon>Apostasia</taxon>
    </lineage>
</organism>
<dbReference type="InterPro" id="IPR001841">
    <property type="entry name" value="Znf_RING"/>
</dbReference>
<dbReference type="CDD" id="cd16454">
    <property type="entry name" value="RING-H2_PA-TM-RING"/>
    <property type="match status" value="1"/>
</dbReference>
<dbReference type="GO" id="GO:0016567">
    <property type="term" value="P:protein ubiquitination"/>
    <property type="evidence" value="ECO:0007669"/>
    <property type="project" value="TreeGrafter"/>
</dbReference>
<dbReference type="PANTHER" id="PTHR15710">
    <property type="entry name" value="E3 UBIQUITIN-PROTEIN LIGASE PRAJA"/>
    <property type="match status" value="1"/>
</dbReference>
<protein>
    <submittedName>
        <fullName evidence="6">E3 ubiquitin-protein ligase RING1-like</fullName>
    </submittedName>
</protein>
<dbReference type="STRING" id="1088818.A0A2I0BB22"/>